<name>M1XNX6_NATM8</name>
<feature type="domain" description="Phosphatidic acid phosphatase type 2/haloperoxidase" evidence="2">
    <location>
        <begin position="59"/>
        <end position="181"/>
    </location>
</feature>
<dbReference type="eggNOG" id="arCOG03058">
    <property type="taxonomic scope" value="Archaea"/>
</dbReference>
<dbReference type="GO" id="GO:0016787">
    <property type="term" value="F:hydrolase activity"/>
    <property type="evidence" value="ECO:0007669"/>
    <property type="project" value="UniProtKB-KW"/>
</dbReference>
<dbReference type="Pfam" id="PF01569">
    <property type="entry name" value="PAP2"/>
    <property type="match status" value="1"/>
</dbReference>
<evidence type="ECO:0000256" key="1">
    <source>
        <dbReference type="SAM" id="Phobius"/>
    </source>
</evidence>
<accession>M1XNX6</accession>
<gene>
    <name evidence="3" type="ordered locus">Nmlp_1446</name>
</gene>
<evidence type="ECO:0000259" key="2">
    <source>
        <dbReference type="SMART" id="SM00014"/>
    </source>
</evidence>
<dbReference type="Gene3D" id="1.20.144.10">
    <property type="entry name" value="Phosphatidic acid phosphatase type 2/haloperoxidase"/>
    <property type="match status" value="1"/>
</dbReference>
<evidence type="ECO:0000313" key="4">
    <source>
        <dbReference type="Proteomes" id="UP000011867"/>
    </source>
</evidence>
<dbReference type="AlphaFoldDB" id="M1XNX6"/>
<dbReference type="Proteomes" id="UP000011867">
    <property type="component" value="Chromosome"/>
</dbReference>
<dbReference type="EMBL" id="HF582854">
    <property type="protein sequence ID" value="CCQ35650.1"/>
    <property type="molecule type" value="Genomic_DNA"/>
</dbReference>
<keyword evidence="1" id="KW-0472">Membrane</keyword>
<sequence length="302" mass="30189">MSRGIGGVEFAAGLPDPIRVLAALVTALGDVWFVFGLLGLLYWFGTALPGPLSLSRPRAAFAVALALGGLAVTTALKELFGLPRPPGAADPAAAESVPASLLPVYTEVGAASGFGFPSGHAVSAVVVYGGLGLLVGSRRSYAAAATLCVLLSLSRVLLGVHYLVDIAAGLAVGAVYLFGVYRLCGRGSKPGRAMLLAFGAALVAGAVGYTTDTMLALGGALGARLTWGIVGEAVAHGPTTAARGALATAVGLVFTALFAVVYGLETAPYVSFLGMAVVVSGVVAAPLAGEALARRIRVGRRA</sequence>
<dbReference type="RefSeq" id="WP_015408494.1">
    <property type="nucleotide sequence ID" value="NC_020388.1"/>
</dbReference>
<dbReference type="OrthoDB" id="10182at2157"/>
<dbReference type="GeneID" id="14653100"/>
<dbReference type="PANTHER" id="PTHR14969:SF13">
    <property type="entry name" value="AT30094P"/>
    <property type="match status" value="1"/>
</dbReference>
<dbReference type="KEGG" id="nmo:Nmlp_1446"/>
<keyword evidence="1" id="KW-1133">Transmembrane helix</keyword>
<dbReference type="SUPFAM" id="SSF48317">
    <property type="entry name" value="Acid phosphatase/Vanadium-dependent haloperoxidase"/>
    <property type="match status" value="1"/>
</dbReference>
<keyword evidence="1" id="KW-0812">Transmembrane</keyword>
<keyword evidence="3" id="KW-0378">Hydrolase</keyword>
<dbReference type="InterPro" id="IPR000326">
    <property type="entry name" value="PAP2/HPO"/>
</dbReference>
<dbReference type="PANTHER" id="PTHR14969">
    <property type="entry name" value="SPHINGOSINE-1-PHOSPHATE PHOSPHOHYDROLASE"/>
    <property type="match status" value="1"/>
</dbReference>
<organism evidence="3 4">
    <name type="scientific">Natronomonas moolapensis (strain DSM 18674 / CECT 7526 / JCM 14361 / 8.8.11)</name>
    <dbReference type="NCBI Taxonomy" id="268739"/>
    <lineage>
        <taxon>Archaea</taxon>
        <taxon>Methanobacteriati</taxon>
        <taxon>Methanobacteriota</taxon>
        <taxon>Stenosarchaea group</taxon>
        <taxon>Halobacteria</taxon>
        <taxon>Halobacteriales</taxon>
        <taxon>Natronomonadaceae</taxon>
        <taxon>Natronomonas</taxon>
    </lineage>
</organism>
<feature type="transmembrane region" description="Helical" evidence="1">
    <location>
        <begin position="246"/>
        <end position="264"/>
    </location>
</feature>
<dbReference type="InterPro" id="IPR036938">
    <property type="entry name" value="PAP2/HPO_sf"/>
</dbReference>
<feature type="transmembrane region" description="Helical" evidence="1">
    <location>
        <begin position="270"/>
        <end position="293"/>
    </location>
</feature>
<dbReference type="STRING" id="268739.Nmlp_1446"/>
<evidence type="ECO:0000313" key="3">
    <source>
        <dbReference type="EMBL" id="CCQ35650.1"/>
    </source>
</evidence>
<feature type="transmembrane region" description="Helical" evidence="1">
    <location>
        <begin position="114"/>
        <end position="134"/>
    </location>
</feature>
<feature type="transmembrane region" description="Helical" evidence="1">
    <location>
        <begin position="57"/>
        <end position="76"/>
    </location>
</feature>
<keyword evidence="4" id="KW-1185">Reference proteome</keyword>
<dbReference type="HOGENOM" id="CLU_061498_0_0_2"/>
<feature type="transmembrane region" description="Helical" evidence="1">
    <location>
        <begin position="166"/>
        <end position="184"/>
    </location>
</feature>
<dbReference type="SMART" id="SM00014">
    <property type="entry name" value="acidPPc"/>
    <property type="match status" value="1"/>
</dbReference>
<proteinExistence type="predicted"/>
<dbReference type="EC" id="3.1.3.-" evidence="3"/>
<protein>
    <submittedName>
        <fullName evidence="3">Probable PAP2-type phosphatase</fullName>
        <ecNumber evidence="3">3.1.3.-</ecNumber>
    </submittedName>
</protein>
<reference evidence="3 4" key="1">
    <citation type="journal article" date="2013" name="Genome Announc.">
        <title>Genome of the haloarchaeon Natronomonas moolapensis, a neutrophilic member of a previously haloalkaliphilic genus.</title>
        <authorList>
            <person name="Dyall-Smith M.L."/>
            <person name="Pfeiffer F."/>
            <person name="Oberwinkler T."/>
            <person name="Klee K."/>
            <person name="Rampp M."/>
            <person name="Palm P."/>
            <person name="Gross K."/>
            <person name="Schuster S.C."/>
            <person name="Oesterhelt D."/>
        </authorList>
    </citation>
    <scope>NUCLEOTIDE SEQUENCE [LARGE SCALE GENOMIC DNA]</scope>
    <source>
        <strain evidence="4">DSM 18674 / JCM 14361 / 8.8.11</strain>
    </source>
</reference>
<feature type="transmembrane region" description="Helical" evidence="1">
    <location>
        <begin position="20"/>
        <end position="45"/>
    </location>
</feature>